<dbReference type="EMBL" id="DS547113">
    <property type="protein sequence ID" value="EDR05336.1"/>
    <property type="molecule type" value="Genomic_DNA"/>
</dbReference>
<name>B0DJ38_LACBS</name>
<reference evidence="3 4" key="1">
    <citation type="journal article" date="2008" name="Nature">
        <title>The genome of Laccaria bicolor provides insights into mycorrhizal symbiosis.</title>
        <authorList>
            <person name="Martin F."/>
            <person name="Aerts A."/>
            <person name="Ahren D."/>
            <person name="Brun A."/>
            <person name="Danchin E.G.J."/>
            <person name="Duchaussoy F."/>
            <person name="Gibon J."/>
            <person name="Kohler A."/>
            <person name="Lindquist E."/>
            <person name="Pereda V."/>
            <person name="Salamov A."/>
            <person name="Shapiro H.J."/>
            <person name="Wuyts J."/>
            <person name="Blaudez D."/>
            <person name="Buee M."/>
            <person name="Brokstein P."/>
            <person name="Canbaeck B."/>
            <person name="Cohen D."/>
            <person name="Courty P.E."/>
            <person name="Coutinho P.M."/>
            <person name="Delaruelle C."/>
            <person name="Detter J.C."/>
            <person name="Deveau A."/>
            <person name="DiFazio S."/>
            <person name="Duplessis S."/>
            <person name="Fraissinet-Tachet L."/>
            <person name="Lucic E."/>
            <person name="Frey-Klett P."/>
            <person name="Fourrey C."/>
            <person name="Feussner I."/>
            <person name="Gay G."/>
            <person name="Grimwood J."/>
            <person name="Hoegger P.J."/>
            <person name="Jain P."/>
            <person name="Kilaru S."/>
            <person name="Labbe J."/>
            <person name="Lin Y.C."/>
            <person name="Legue V."/>
            <person name="Le Tacon F."/>
            <person name="Marmeisse R."/>
            <person name="Melayah D."/>
            <person name="Montanini B."/>
            <person name="Muratet M."/>
            <person name="Nehls U."/>
            <person name="Niculita-Hirzel H."/>
            <person name="Oudot-Le Secq M.P."/>
            <person name="Peter M."/>
            <person name="Quesneville H."/>
            <person name="Rajashekar B."/>
            <person name="Reich M."/>
            <person name="Rouhier N."/>
            <person name="Schmutz J."/>
            <person name="Yin T."/>
            <person name="Chalot M."/>
            <person name="Henrissat B."/>
            <person name="Kuees U."/>
            <person name="Lucas S."/>
            <person name="Van de Peer Y."/>
            <person name="Podila G.K."/>
            <person name="Polle A."/>
            <person name="Pukkila P.J."/>
            <person name="Richardson P.M."/>
            <person name="Rouze P."/>
            <person name="Sanders I.R."/>
            <person name="Stajich J.E."/>
            <person name="Tunlid A."/>
            <person name="Tuskan G."/>
            <person name="Grigoriev I.V."/>
        </authorList>
    </citation>
    <scope>NUCLEOTIDE SEQUENCE [LARGE SCALE GENOMIC DNA]</scope>
    <source>
        <strain evidence="4">S238N-H82 / ATCC MYA-4686</strain>
    </source>
</reference>
<feature type="compositionally biased region" description="Acidic residues" evidence="1">
    <location>
        <begin position="283"/>
        <end position="296"/>
    </location>
</feature>
<accession>B0DJ38</accession>
<dbReference type="InParanoid" id="B0DJ38"/>
<sequence>MATSEIASYELGKSAKCEARVAVLFKFHQYIFPGAWTGENGLVLGMPKKNLNSTIIDTLTAAFFRNTSSNRYQYLDDFKSSVRKDDRKELPIATVALIATASLFMNGGMEKRVESSLKAIPLLPSISTLQQRFGKRRKTAQLGTTKLRRSYSLALLRPVRVIHGHQFCLLVVGHRLLRIPVHFSQSAMPEELAKEDGIDTIKVRPRVSQSTTTQSRGNGVRTVLLFDGVVLPPPRRAPARTDGRKLRPRQKVVSERTKGIRDGALGEDRSSPGSDLDYRGDSDSDEDDSDSDEEEYNLPTKRKVGESTHLPLSKKKRKTDRKKYESQSTKRTQQAANPPPRAPHRERLVARAVIPPLNTVRLPGKMRTGFVFLDNHCCDCASVPSRSHKRCQVLTFYGFYYHSELELVICPTHNRGVTPDLWLSHVQQSHTDLSGQAREKRHILPMIQHVAESFGLISSTSDLNLPSSISQPITVILPYDGVRPSIAGRFPCPVSNCGDWATVSYGKTMSYHHQLSKHIQTKHGQSIRDFPGVAKSPLWTQMLMLRPKVYHVFRLPPDWSPPGVTQMTEPIEPAIAADPPAHYQEAAALAQTQAPWMKTIGWFAYREACGNPSFGSLWALTAIPSKKSIGRGGRKWLESGLHQIFEFCFEYLVNAEQFLATCHEGVRDAITYKSERGHFRTLTTGKYREYSRALSRTIALSMRLLHQNIHRGSGAGAISLLLAGNQLEGALNLYTAIIKARGLPDPELPDVVHKFCVTLLKPGDLSPSDALACPTDQVLFLLGVRPQEMYAPASSVKSTCSALQHCLRSVMIHIVRQKYAKLNTFKWYEATKPLETNADASNTEFAEEAPPHPDDSEDENLSTDEFQEEYIIQDSEDEQDQHEDVDDELLLEKIMNEVYTYRQDCDVDQRSTDHGNPSPEQAAASNSQSLIPLINEEEPWLTIRTAGGCSTPFSRLHYVWLKVDRYAREETGSTQFNSSGDGHLWSFGRLGAPPKQIDMRAWAAACKEADTNFRDAVLSLAMSDADFLENSMRLMRKIKDEGIRLAPHRQVQNLRWMGPVQSQLRKLVFDHISAKEGEIQVDLRQANCWLEQEQMALDSLANILVLSTGVSFRGWQLSSVRFDCSESMDRNVWIVDNTFIATHPKAKQRNREFAPTLVAFPKKLFSYIAVYLYFIRPVACDVLKALNRDFSYHSSILWAHSVPLKGGVLRAWSGRDVALCTGRLTKKLTGLAITPLLARQVSQAIFRDKFPQLFSDVPTALNELYLYGNHCGFPSWPDLPTEAAVKLLAVSQIWQAMLEVEPVSSLWMPLVEGSGIFPSERKENWEAAFLTAYRLLRETRTVALSSPSEVFENKVNRTRILAPVVGQVLFGLNSSRVEIDLPLWGLHAETVARGIHIIAFAGANESFPISSNLTQALGAFDTERIYDEALAFLQGFKRQSVDDWDNFSQEVYDLHRSPTLFTVSRQEKESIASMLSHIAARRGN</sequence>
<organism evidence="4">
    <name type="scientific">Laccaria bicolor (strain S238N-H82 / ATCC MYA-4686)</name>
    <name type="common">Bicoloured deceiver</name>
    <name type="synonym">Laccaria laccata var. bicolor</name>
    <dbReference type="NCBI Taxonomy" id="486041"/>
    <lineage>
        <taxon>Eukaryota</taxon>
        <taxon>Fungi</taxon>
        <taxon>Dikarya</taxon>
        <taxon>Basidiomycota</taxon>
        <taxon>Agaricomycotina</taxon>
        <taxon>Agaricomycetes</taxon>
        <taxon>Agaricomycetidae</taxon>
        <taxon>Agaricales</taxon>
        <taxon>Agaricineae</taxon>
        <taxon>Hydnangiaceae</taxon>
        <taxon>Laccaria</taxon>
    </lineage>
</organism>
<feature type="region of interest" description="Disordered" evidence="1">
    <location>
        <begin position="907"/>
        <end position="928"/>
    </location>
</feature>
<evidence type="ECO:0000313" key="4">
    <source>
        <dbReference type="Proteomes" id="UP000001194"/>
    </source>
</evidence>
<dbReference type="RefSeq" id="XP_001883894.1">
    <property type="nucleotide sequence ID" value="XM_001883859.1"/>
</dbReference>
<protein>
    <submittedName>
        <fullName evidence="3">Predicted protein</fullName>
    </submittedName>
</protein>
<keyword evidence="4" id="KW-1185">Reference proteome</keyword>
<feature type="domain" description="DUF6532" evidence="2">
    <location>
        <begin position="7"/>
        <end position="101"/>
    </location>
</feature>
<feature type="compositionally biased region" description="Basic and acidic residues" evidence="1">
    <location>
        <begin position="252"/>
        <end position="282"/>
    </location>
</feature>
<evidence type="ECO:0000256" key="1">
    <source>
        <dbReference type="SAM" id="MobiDB-lite"/>
    </source>
</evidence>
<dbReference type="KEGG" id="lbc:LACBIDRAFT_303193"/>
<dbReference type="GeneID" id="6079545"/>
<proteinExistence type="predicted"/>
<gene>
    <name evidence="3" type="ORF">LACBIDRAFT_303193</name>
</gene>
<dbReference type="InterPro" id="IPR045341">
    <property type="entry name" value="DUF6532"/>
</dbReference>
<feature type="compositionally biased region" description="Polar residues" evidence="1">
    <location>
        <begin position="914"/>
        <end position="928"/>
    </location>
</feature>
<dbReference type="OrthoDB" id="3057390at2759"/>
<dbReference type="Proteomes" id="UP000001194">
    <property type="component" value="Unassembled WGS sequence"/>
</dbReference>
<dbReference type="Pfam" id="PF20149">
    <property type="entry name" value="DUF6532"/>
    <property type="match status" value="1"/>
</dbReference>
<dbReference type="HOGENOM" id="CLU_005823_0_0_1"/>
<evidence type="ECO:0000259" key="2">
    <source>
        <dbReference type="Pfam" id="PF20149"/>
    </source>
</evidence>
<feature type="compositionally biased region" description="Basic residues" evidence="1">
    <location>
        <begin position="312"/>
        <end position="321"/>
    </location>
</feature>
<feature type="region of interest" description="Disordered" evidence="1">
    <location>
        <begin position="231"/>
        <end position="346"/>
    </location>
</feature>
<evidence type="ECO:0000313" key="3">
    <source>
        <dbReference type="EMBL" id="EDR05336.1"/>
    </source>
</evidence>
<feature type="compositionally biased region" description="Polar residues" evidence="1">
    <location>
        <begin position="326"/>
        <end position="336"/>
    </location>
</feature>